<protein>
    <submittedName>
        <fullName evidence="1">Uncharacterized protein</fullName>
    </submittedName>
</protein>
<dbReference type="AlphaFoldDB" id="A0AAJ5WYI7"/>
<dbReference type="Proteomes" id="UP001220610">
    <property type="component" value="Chromosome"/>
</dbReference>
<reference evidence="1" key="1">
    <citation type="submission" date="2023-03" db="EMBL/GenBank/DDBJ databases">
        <title>Andean soil-derived lignocellulolytic bacterial consortium as a source of novel taxa and putative plastic-active enzymes.</title>
        <authorList>
            <person name="Diaz-Garcia L."/>
            <person name="Chuvochina M."/>
            <person name="Feuerriegel G."/>
            <person name="Bunk B."/>
            <person name="Sproer C."/>
            <person name="Streit W.R."/>
            <person name="Rodriguez L.M."/>
            <person name="Overmann J."/>
            <person name="Jimenez D.J."/>
        </authorList>
    </citation>
    <scope>NUCLEOTIDE SEQUENCE</scope>
    <source>
        <strain evidence="1">MAG 7</strain>
    </source>
</reference>
<evidence type="ECO:0000313" key="2">
    <source>
        <dbReference type="Proteomes" id="UP001220610"/>
    </source>
</evidence>
<evidence type="ECO:0000313" key="1">
    <source>
        <dbReference type="EMBL" id="WEK37813.1"/>
    </source>
</evidence>
<name>A0AAJ5WYI7_9BACT</name>
<proteinExistence type="predicted"/>
<sequence>MFSSVVVREAGKETCEMEGRIRFRLLLYSVKQWQDAIIEKAVLITQSQYGWADNGYAQKTVVSTRQQLPVVHTAGFSSDNNLKKSIATFKNHQMGVPYFDDATYENDTYIPFTVEDEYSIYTETNSIKAINRMYRADPKVKLWKNIYAYLERLNNF</sequence>
<organism evidence="1 2">
    <name type="scientific">Candidatus Pseudobacter hemicellulosilyticus</name>
    <dbReference type="NCBI Taxonomy" id="3121375"/>
    <lineage>
        <taxon>Bacteria</taxon>
        <taxon>Pseudomonadati</taxon>
        <taxon>Bacteroidota</taxon>
        <taxon>Chitinophagia</taxon>
        <taxon>Chitinophagales</taxon>
        <taxon>Chitinophagaceae</taxon>
        <taxon>Pseudobacter</taxon>
    </lineage>
</organism>
<gene>
    <name evidence="1" type="ORF">P0Y53_09895</name>
</gene>
<accession>A0AAJ5WYI7</accession>
<dbReference type="EMBL" id="CP119311">
    <property type="protein sequence ID" value="WEK37813.1"/>
    <property type="molecule type" value="Genomic_DNA"/>
</dbReference>